<accession>A0ACC2Q5X3</accession>
<gene>
    <name evidence="1" type="ORF">PYW08_010192</name>
</gene>
<protein>
    <submittedName>
        <fullName evidence="1">Uncharacterized protein</fullName>
    </submittedName>
</protein>
<comment type="caution">
    <text evidence="1">The sequence shown here is derived from an EMBL/GenBank/DDBJ whole genome shotgun (WGS) entry which is preliminary data.</text>
</comment>
<name>A0ACC2Q5X3_9NEOP</name>
<evidence type="ECO:0000313" key="2">
    <source>
        <dbReference type="Proteomes" id="UP001231649"/>
    </source>
</evidence>
<keyword evidence="2" id="KW-1185">Reference proteome</keyword>
<evidence type="ECO:0000313" key="1">
    <source>
        <dbReference type="EMBL" id="KAJ8708810.1"/>
    </source>
</evidence>
<reference evidence="1" key="1">
    <citation type="submission" date="2023-03" db="EMBL/GenBank/DDBJ databases">
        <title>Chromosome-level genomes of two armyworms, Mythimna separata and Mythimna loreyi, provide insights into the biosynthesis and reception of sex pheromones.</title>
        <authorList>
            <person name="Zhao H."/>
        </authorList>
    </citation>
    <scope>NUCLEOTIDE SEQUENCE</scope>
    <source>
        <strain evidence="1">BeijingLab</strain>
    </source>
</reference>
<dbReference type="EMBL" id="CM056801">
    <property type="protein sequence ID" value="KAJ8708810.1"/>
    <property type="molecule type" value="Genomic_DNA"/>
</dbReference>
<organism evidence="1 2">
    <name type="scientific">Mythimna loreyi</name>
    <dbReference type="NCBI Taxonomy" id="667449"/>
    <lineage>
        <taxon>Eukaryota</taxon>
        <taxon>Metazoa</taxon>
        <taxon>Ecdysozoa</taxon>
        <taxon>Arthropoda</taxon>
        <taxon>Hexapoda</taxon>
        <taxon>Insecta</taxon>
        <taxon>Pterygota</taxon>
        <taxon>Neoptera</taxon>
        <taxon>Endopterygota</taxon>
        <taxon>Lepidoptera</taxon>
        <taxon>Glossata</taxon>
        <taxon>Ditrysia</taxon>
        <taxon>Noctuoidea</taxon>
        <taxon>Noctuidae</taxon>
        <taxon>Noctuinae</taxon>
        <taxon>Hadenini</taxon>
        <taxon>Mythimna</taxon>
    </lineage>
</organism>
<proteinExistence type="predicted"/>
<dbReference type="Proteomes" id="UP001231649">
    <property type="component" value="Chromosome 25"/>
</dbReference>
<sequence>MATTAVKFLVNFLIAVHFQLIDSCPQEQVLQTELKAAYKSGEIHDMQESPITLNKIKTKLKESEIFNWQDPTLTDREKKEMNKLFDAVEIMVSSRNRQPSSVQNMFSSLRLVERAVKKQLKESQISETLAAKFNWDKLSNRQRREKPHYTLDKTTNMRVFNLH</sequence>